<evidence type="ECO:0000313" key="3">
    <source>
        <dbReference type="Proteomes" id="UP000772434"/>
    </source>
</evidence>
<proteinExistence type="predicted"/>
<evidence type="ECO:0000256" key="1">
    <source>
        <dbReference type="SAM" id="SignalP"/>
    </source>
</evidence>
<comment type="caution">
    <text evidence="2">The sequence shown here is derived from an EMBL/GenBank/DDBJ whole genome shotgun (WGS) entry which is preliminary data.</text>
</comment>
<sequence length="80" mass="8319">MNLLAFVLVAVLAAIPAHACKCLDPGGANNVGNTHNCCSKLNGSFQDGNDCAANSISEHLSNFRTCCERSGSVTSDCDFP</sequence>
<gene>
    <name evidence="2" type="ORF">BDP27DRAFT_1227569</name>
</gene>
<organism evidence="2 3">
    <name type="scientific">Rhodocollybia butyracea</name>
    <dbReference type="NCBI Taxonomy" id="206335"/>
    <lineage>
        <taxon>Eukaryota</taxon>
        <taxon>Fungi</taxon>
        <taxon>Dikarya</taxon>
        <taxon>Basidiomycota</taxon>
        <taxon>Agaricomycotina</taxon>
        <taxon>Agaricomycetes</taxon>
        <taxon>Agaricomycetidae</taxon>
        <taxon>Agaricales</taxon>
        <taxon>Marasmiineae</taxon>
        <taxon>Omphalotaceae</taxon>
        <taxon>Rhodocollybia</taxon>
    </lineage>
</organism>
<dbReference type="Proteomes" id="UP000772434">
    <property type="component" value="Unassembled WGS sequence"/>
</dbReference>
<dbReference type="EMBL" id="JADNRY010000088">
    <property type="protein sequence ID" value="KAF9066378.1"/>
    <property type="molecule type" value="Genomic_DNA"/>
</dbReference>
<dbReference type="AlphaFoldDB" id="A0A9P5U622"/>
<keyword evidence="3" id="KW-1185">Reference proteome</keyword>
<reference evidence="2" key="1">
    <citation type="submission" date="2020-11" db="EMBL/GenBank/DDBJ databases">
        <authorList>
            <consortium name="DOE Joint Genome Institute"/>
            <person name="Ahrendt S."/>
            <person name="Riley R."/>
            <person name="Andreopoulos W."/>
            <person name="Labutti K."/>
            <person name="Pangilinan J."/>
            <person name="Ruiz-Duenas F.J."/>
            <person name="Barrasa J.M."/>
            <person name="Sanchez-Garcia M."/>
            <person name="Camarero S."/>
            <person name="Miyauchi S."/>
            <person name="Serrano A."/>
            <person name="Linde D."/>
            <person name="Babiker R."/>
            <person name="Drula E."/>
            <person name="Ayuso-Fernandez I."/>
            <person name="Pacheco R."/>
            <person name="Padilla G."/>
            <person name="Ferreira P."/>
            <person name="Barriuso J."/>
            <person name="Kellner H."/>
            <person name="Castanera R."/>
            <person name="Alfaro M."/>
            <person name="Ramirez L."/>
            <person name="Pisabarro A.G."/>
            <person name="Kuo A."/>
            <person name="Tritt A."/>
            <person name="Lipzen A."/>
            <person name="He G."/>
            <person name="Yan M."/>
            <person name="Ng V."/>
            <person name="Cullen D."/>
            <person name="Martin F."/>
            <person name="Rosso M.-N."/>
            <person name="Henrissat B."/>
            <person name="Hibbett D."/>
            <person name="Martinez A.T."/>
            <person name="Grigoriev I.V."/>
        </authorList>
    </citation>
    <scope>NUCLEOTIDE SEQUENCE</scope>
    <source>
        <strain evidence="2">AH 40177</strain>
    </source>
</reference>
<name>A0A9P5U622_9AGAR</name>
<evidence type="ECO:0000313" key="2">
    <source>
        <dbReference type="EMBL" id="KAF9066378.1"/>
    </source>
</evidence>
<keyword evidence="1" id="KW-0732">Signal</keyword>
<feature type="chain" id="PRO_5040400023" evidence="1">
    <location>
        <begin position="20"/>
        <end position="80"/>
    </location>
</feature>
<protein>
    <submittedName>
        <fullName evidence="2">Uncharacterized protein</fullName>
    </submittedName>
</protein>
<feature type="signal peptide" evidence="1">
    <location>
        <begin position="1"/>
        <end position="19"/>
    </location>
</feature>
<dbReference type="OrthoDB" id="2886613at2759"/>
<accession>A0A9P5U622</accession>